<dbReference type="PANTHER" id="PTHR48052">
    <property type="entry name" value="UNNAMED PRODUCT"/>
    <property type="match status" value="1"/>
</dbReference>
<keyword evidence="7" id="KW-0677">Repeat</keyword>
<proteinExistence type="inferred from homology"/>
<keyword evidence="10" id="KW-0675">Receptor</keyword>
<dbReference type="Pfam" id="PF00560">
    <property type="entry name" value="LRR_1"/>
    <property type="match status" value="10"/>
</dbReference>
<reference evidence="15" key="1">
    <citation type="submission" date="2020-05" db="EMBL/GenBank/DDBJ databases">
        <title>WGS assembly of Panicum virgatum.</title>
        <authorList>
            <person name="Lovell J.T."/>
            <person name="Jenkins J."/>
            <person name="Shu S."/>
            <person name="Juenger T.E."/>
            <person name="Schmutz J."/>
        </authorList>
    </citation>
    <scope>NUCLEOTIDE SEQUENCE</scope>
    <source>
        <strain evidence="15">AP13</strain>
    </source>
</reference>
<keyword evidence="11" id="KW-0325">Glycoprotein</keyword>
<dbReference type="SUPFAM" id="SSF52058">
    <property type="entry name" value="L domain-like"/>
    <property type="match status" value="1"/>
</dbReference>
<dbReference type="InterPro" id="IPR013210">
    <property type="entry name" value="LRR_N_plant-typ"/>
</dbReference>
<dbReference type="PANTHER" id="PTHR48052:SF81">
    <property type="entry name" value="LEUCINE-RICH REPEAT-CONTAINING N-TERMINAL PLANT-TYPE DOMAIN-CONTAINING PROTEIN"/>
    <property type="match status" value="1"/>
</dbReference>
<keyword evidence="4" id="KW-0433">Leucine-rich repeat</keyword>
<dbReference type="Proteomes" id="UP000823388">
    <property type="component" value="Chromosome 1N"/>
</dbReference>
<evidence type="ECO:0000256" key="2">
    <source>
        <dbReference type="ARBA" id="ARBA00009592"/>
    </source>
</evidence>
<evidence type="ECO:0000256" key="7">
    <source>
        <dbReference type="ARBA" id="ARBA00022737"/>
    </source>
</evidence>
<dbReference type="SMART" id="SM00369">
    <property type="entry name" value="LRR_TYP"/>
    <property type="match status" value="5"/>
</dbReference>
<dbReference type="Gene3D" id="3.80.10.10">
    <property type="entry name" value="Ribonuclease Inhibitor"/>
    <property type="match status" value="4"/>
</dbReference>
<dbReference type="FunFam" id="3.80.10.10:FF:000403">
    <property type="entry name" value="Receptor-like protein 2"/>
    <property type="match status" value="1"/>
</dbReference>
<evidence type="ECO:0000256" key="13">
    <source>
        <dbReference type="SAM" id="SignalP"/>
    </source>
</evidence>
<dbReference type="FunFam" id="3.80.10.10:FF:000470">
    <property type="entry name" value="LRR receptor-like serine/threonine-protein kinase RPK2"/>
    <property type="match status" value="1"/>
</dbReference>
<evidence type="ECO:0000256" key="6">
    <source>
        <dbReference type="ARBA" id="ARBA00022729"/>
    </source>
</evidence>
<dbReference type="SUPFAM" id="SSF52047">
    <property type="entry name" value="RNI-like"/>
    <property type="match status" value="1"/>
</dbReference>
<feature type="transmembrane region" description="Helical" evidence="12">
    <location>
        <begin position="684"/>
        <end position="701"/>
    </location>
</feature>
<gene>
    <name evidence="15" type="ORF">PVAP13_1NG021176</name>
</gene>
<evidence type="ECO:0000313" key="16">
    <source>
        <dbReference type="Proteomes" id="UP000823388"/>
    </source>
</evidence>
<keyword evidence="6 13" id="KW-0732">Signal</keyword>
<evidence type="ECO:0000313" key="15">
    <source>
        <dbReference type="EMBL" id="KAG2648607.1"/>
    </source>
</evidence>
<feature type="chain" id="PRO_5035809374" description="Leucine-rich repeat-containing N-terminal plant-type domain-containing protein" evidence="13">
    <location>
        <begin position="22"/>
        <end position="711"/>
    </location>
</feature>
<keyword evidence="3" id="KW-1003">Cell membrane</keyword>
<sequence length="711" mass="77866">MAFSGFALTVLLLQLSMASRARPCADQERSSLLRFVAGLSRDGGLAMSWRSHGTAGCCSWEGIACDGDGMVVEVSLPGRGLQGPVSPALGDLAGLQRLNLSRNSLSGELPLEKLLSSSRGLVAIDVSFNRLEGELRELTPSSATRGWPLQVLNISSNLFTGEIPSATWKVMNSLVALNASNNSFHGWMPSSFCISSPSFAVLDLSNNRFSGRIPAGLGNCSELRVLKAGHNNLSGALPDELFNASSLEYISFPNNGLYGKLDGSRMTNLRNLAYLDLGGNMLNGKIPDSIGELRRLEVLHLDHNDMSGELPSALSNCTNLITIDLRNNYFSGELTWVNFSTLINLKTLDLLFNNFSGTIPESIYSCRNLNALRLADNKLHGQLSPRIANLKSLIFLSASFNNFTNITNALHVLKDCKELAVLIIGSNFKDEAMPEDETIDGFQNLQYLSLSRCSLSGKIPLWLSKLKNLEMLLLHNNQLTGPIPVWIRSLKFLFHVDMSENNLTGEIPKDLMEMPMLTTENTATELDRRVFLLLIYRGASLEYRVATAFPKMLNFGRNNLTGMIPKEISQLKSLAILNFSSNRLSGEIPLQLHSLTNLQVLDLSNNHLTGAIPMELNNLHFLAAFNVSNNDLEGPIPAGVQFSTFTSSSFRGNPKLCGGVVDRPCDSAKAHHASTPSREQTHRRIAFVIAFGAFFGVGVLYDQMVLSKYFG</sequence>
<feature type="domain" description="Leucine-rich repeat-containing N-terminal plant-type" evidence="14">
    <location>
        <begin position="26"/>
        <end position="66"/>
    </location>
</feature>
<evidence type="ECO:0000256" key="12">
    <source>
        <dbReference type="SAM" id="Phobius"/>
    </source>
</evidence>
<evidence type="ECO:0000256" key="8">
    <source>
        <dbReference type="ARBA" id="ARBA00022989"/>
    </source>
</evidence>
<dbReference type="FunFam" id="3.80.10.10:FF:000213">
    <property type="entry name" value="Tyrosine-sulfated glycopeptide receptor 1"/>
    <property type="match status" value="1"/>
</dbReference>
<evidence type="ECO:0000256" key="10">
    <source>
        <dbReference type="ARBA" id="ARBA00023170"/>
    </source>
</evidence>
<evidence type="ECO:0000256" key="9">
    <source>
        <dbReference type="ARBA" id="ARBA00023136"/>
    </source>
</evidence>
<evidence type="ECO:0000256" key="11">
    <source>
        <dbReference type="ARBA" id="ARBA00023180"/>
    </source>
</evidence>
<keyword evidence="8 12" id="KW-1133">Transmembrane helix</keyword>
<keyword evidence="5 12" id="KW-0812">Transmembrane</keyword>
<dbReference type="AlphaFoldDB" id="A0A8T0WQU9"/>
<dbReference type="InterPro" id="IPR032675">
    <property type="entry name" value="LRR_dom_sf"/>
</dbReference>
<keyword evidence="16" id="KW-1185">Reference proteome</keyword>
<dbReference type="PROSITE" id="PS51450">
    <property type="entry name" value="LRR"/>
    <property type="match status" value="1"/>
</dbReference>
<keyword evidence="9 12" id="KW-0472">Membrane</keyword>
<dbReference type="GO" id="GO:0051606">
    <property type="term" value="P:detection of stimulus"/>
    <property type="evidence" value="ECO:0007669"/>
    <property type="project" value="UniProtKB-ARBA"/>
</dbReference>
<dbReference type="InterPro" id="IPR003591">
    <property type="entry name" value="Leu-rich_rpt_typical-subtyp"/>
</dbReference>
<dbReference type="InterPro" id="IPR001611">
    <property type="entry name" value="Leu-rich_rpt"/>
</dbReference>
<comment type="subcellular location">
    <subcellularLocation>
        <location evidence="1">Cell membrane</location>
        <topology evidence="1">Single-pass type I membrane protein</topology>
    </subcellularLocation>
</comment>
<comment type="caution">
    <text evidence="15">The sequence shown here is derived from an EMBL/GenBank/DDBJ whole genome shotgun (WGS) entry which is preliminary data.</text>
</comment>
<organism evidence="15 16">
    <name type="scientific">Panicum virgatum</name>
    <name type="common">Blackwell switchgrass</name>
    <dbReference type="NCBI Taxonomy" id="38727"/>
    <lineage>
        <taxon>Eukaryota</taxon>
        <taxon>Viridiplantae</taxon>
        <taxon>Streptophyta</taxon>
        <taxon>Embryophyta</taxon>
        <taxon>Tracheophyta</taxon>
        <taxon>Spermatophyta</taxon>
        <taxon>Magnoliopsida</taxon>
        <taxon>Liliopsida</taxon>
        <taxon>Poales</taxon>
        <taxon>Poaceae</taxon>
        <taxon>PACMAD clade</taxon>
        <taxon>Panicoideae</taxon>
        <taxon>Panicodae</taxon>
        <taxon>Paniceae</taxon>
        <taxon>Panicinae</taxon>
        <taxon>Panicum</taxon>
        <taxon>Panicum sect. Hiantes</taxon>
    </lineage>
</organism>
<dbReference type="EMBL" id="CM029038">
    <property type="protein sequence ID" value="KAG2648607.1"/>
    <property type="molecule type" value="Genomic_DNA"/>
</dbReference>
<evidence type="ECO:0000256" key="3">
    <source>
        <dbReference type="ARBA" id="ARBA00022475"/>
    </source>
</evidence>
<dbReference type="GO" id="GO:0005886">
    <property type="term" value="C:plasma membrane"/>
    <property type="evidence" value="ECO:0007669"/>
    <property type="project" value="UniProtKB-SubCell"/>
</dbReference>
<evidence type="ECO:0000259" key="14">
    <source>
        <dbReference type="Pfam" id="PF08263"/>
    </source>
</evidence>
<evidence type="ECO:0000256" key="4">
    <source>
        <dbReference type="ARBA" id="ARBA00022614"/>
    </source>
</evidence>
<comment type="similarity">
    <text evidence="2">Belongs to the RLP family.</text>
</comment>
<evidence type="ECO:0000256" key="1">
    <source>
        <dbReference type="ARBA" id="ARBA00004251"/>
    </source>
</evidence>
<feature type="signal peptide" evidence="13">
    <location>
        <begin position="1"/>
        <end position="21"/>
    </location>
</feature>
<dbReference type="FunFam" id="3.80.10.10:FF:000530">
    <property type="entry name" value="Receptor-like protein 2"/>
    <property type="match status" value="1"/>
</dbReference>
<protein>
    <recommendedName>
        <fullName evidence="14">Leucine-rich repeat-containing N-terminal plant-type domain-containing protein</fullName>
    </recommendedName>
</protein>
<dbReference type="Pfam" id="PF08263">
    <property type="entry name" value="LRRNT_2"/>
    <property type="match status" value="1"/>
</dbReference>
<evidence type="ECO:0000256" key="5">
    <source>
        <dbReference type="ARBA" id="ARBA00022692"/>
    </source>
</evidence>
<name>A0A8T0WQU9_PANVG</name>
<accession>A0A8T0WQU9</accession>
<dbReference type="PRINTS" id="PR00019">
    <property type="entry name" value="LEURICHRPT"/>
</dbReference>